<comment type="function">
    <text evidence="9">Component of the type II secretion system required for the energy-dependent secretion of extracellular factors such as proteases and toxins from the periplasm.</text>
</comment>
<comment type="subunit">
    <text evidence="9">Type II secretion is composed of four main components: the outer membrane complex, the inner membrane complex, the cytoplasmic secretion ATPase and the periplasm-spanning pseudopilus.</text>
</comment>
<name>A0A9W6FZB8_9BACT</name>
<dbReference type="EMBL" id="BSDS01000001">
    <property type="protein sequence ID" value="GLI37864.1"/>
    <property type="molecule type" value="Genomic_DNA"/>
</dbReference>
<comment type="PTM">
    <text evidence="9">Cleaved by prepilin peptidase.</text>
</comment>
<dbReference type="GO" id="GO:0015628">
    <property type="term" value="P:protein secretion by the type II secretion system"/>
    <property type="evidence" value="ECO:0007669"/>
    <property type="project" value="UniProtKB-UniRule"/>
</dbReference>
<keyword evidence="6 9" id="KW-0812">Transmembrane</keyword>
<dbReference type="Proteomes" id="UP001144352">
    <property type="component" value="Unassembled WGS sequence"/>
</dbReference>
<feature type="domain" description="Type II secretion system protein GspI C-terminal" evidence="10">
    <location>
        <begin position="49"/>
        <end position="118"/>
    </location>
</feature>
<keyword evidence="5 9" id="KW-0997">Cell inner membrane</keyword>
<evidence type="ECO:0000256" key="1">
    <source>
        <dbReference type="ARBA" id="ARBA00004377"/>
    </source>
</evidence>
<dbReference type="AlphaFoldDB" id="A0A9W6FZB8"/>
<proteinExistence type="inferred from homology"/>
<comment type="subcellular location">
    <subcellularLocation>
        <location evidence="1 9">Cell inner membrane</location>
        <topology evidence="1 9">Single-pass membrane protein</topology>
    </subcellularLocation>
</comment>
<dbReference type="PROSITE" id="PS00409">
    <property type="entry name" value="PROKAR_NTER_METHYL"/>
    <property type="match status" value="1"/>
</dbReference>
<dbReference type="Pfam" id="PF07963">
    <property type="entry name" value="N_methyl"/>
    <property type="match status" value="1"/>
</dbReference>
<protein>
    <recommendedName>
        <fullName evidence="9">Type II secretion system protein I</fullName>
        <shortName evidence="9">T2SS minor pseudopilin I</shortName>
    </recommendedName>
</protein>
<sequence length="123" mass="13855">MRRPTPPVGDAGGFTLLEVMVALAIMAGVVFTVIGAVNYHLSIVERDRRETVAVLLARQKLSDLEEERDLPEKREGTFAPARPEYSWEMTATPTELESLRRMTLVVSWDNKKRSVALVRYLAP</sequence>
<dbReference type="SUPFAM" id="SSF54523">
    <property type="entry name" value="Pili subunits"/>
    <property type="match status" value="1"/>
</dbReference>
<dbReference type="PANTHER" id="PTHR38779:SF2">
    <property type="entry name" value="TYPE II SECRETION SYSTEM PROTEIN I-RELATED"/>
    <property type="match status" value="1"/>
</dbReference>
<dbReference type="GO" id="GO:0015627">
    <property type="term" value="C:type II protein secretion system complex"/>
    <property type="evidence" value="ECO:0007669"/>
    <property type="project" value="UniProtKB-UniRule"/>
</dbReference>
<dbReference type="NCBIfam" id="TIGR02532">
    <property type="entry name" value="IV_pilin_GFxxxE"/>
    <property type="match status" value="1"/>
</dbReference>
<evidence type="ECO:0000313" key="11">
    <source>
        <dbReference type="EMBL" id="GLI37864.1"/>
    </source>
</evidence>
<evidence type="ECO:0000256" key="4">
    <source>
        <dbReference type="ARBA" id="ARBA00022481"/>
    </source>
</evidence>
<comment type="similarity">
    <text evidence="2 9">Belongs to the GSP I family.</text>
</comment>
<gene>
    <name evidence="11" type="primary">gspI</name>
    <name evidence="11" type="ORF">GHYDROH2_13650</name>
</gene>
<evidence type="ECO:0000256" key="2">
    <source>
        <dbReference type="ARBA" id="ARBA00008358"/>
    </source>
</evidence>
<evidence type="ECO:0000256" key="9">
    <source>
        <dbReference type="RuleBase" id="RU368030"/>
    </source>
</evidence>
<evidence type="ECO:0000256" key="6">
    <source>
        <dbReference type="ARBA" id="ARBA00022692"/>
    </source>
</evidence>
<keyword evidence="3" id="KW-1003">Cell membrane</keyword>
<dbReference type="PANTHER" id="PTHR38779">
    <property type="entry name" value="TYPE II SECRETION SYSTEM PROTEIN I-RELATED"/>
    <property type="match status" value="1"/>
</dbReference>
<organism evidence="11 12">
    <name type="scientific">Geobacter hydrogenophilus</name>
    <dbReference type="NCBI Taxonomy" id="40983"/>
    <lineage>
        <taxon>Bacteria</taxon>
        <taxon>Pseudomonadati</taxon>
        <taxon>Thermodesulfobacteriota</taxon>
        <taxon>Desulfuromonadia</taxon>
        <taxon>Geobacterales</taxon>
        <taxon>Geobacteraceae</taxon>
        <taxon>Geobacter</taxon>
    </lineage>
</organism>
<evidence type="ECO:0000256" key="7">
    <source>
        <dbReference type="ARBA" id="ARBA00022989"/>
    </source>
</evidence>
<keyword evidence="4 9" id="KW-0488">Methylation</keyword>
<reference evidence="11" key="1">
    <citation type="submission" date="2022-12" db="EMBL/GenBank/DDBJ databases">
        <title>Reference genome sequencing for broad-spectrum identification of bacterial and archaeal isolates by mass spectrometry.</title>
        <authorList>
            <person name="Sekiguchi Y."/>
            <person name="Tourlousse D.M."/>
        </authorList>
    </citation>
    <scope>NUCLEOTIDE SEQUENCE</scope>
    <source>
        <strain evidence="11">H2</strain>
    </source>
</reference>
<dbReference type="InterPro" id="IPR012902">
    <property type="entry name" value="N_methyl_site"/>
</dbReference>
<dbReference type="InterPro" id="IPR003413">
    <property type="entry name" value="T2SS_GspI_C"/>
</dbReference>
<feature type="transmembrane region" description="Helical" evidence="9">
    <location>
        <begin position="20"/>
        <end position="41"/>
    </location>
</feature>
<evidence type="ECO:0000256" key="8">
    <source>
        <dbReference type="ARBA" id="ARBA00023136"/>
    </source>
</evidence>
<dbReference type="Pfam" id="PF02501">
    <property type="entry name" value="T2SSI"/>
    <property type="match status" value="1"/>
</dbReference>
<dbReference type="RefSeq" id="WP_214185990.1">
    <property type="nucleotide sequence ID" value="NZ_BSDS01000001.1"/>
</dbReference>
<comment type="caution">
    <text evidence="11">The sequence shown here is derived from an EMBL/GenBank/DDBJ whole genome shotgun (WGS) entry which is preliminary data.</text>
</comment>
<evidence type="ECO:0000259" key="10">
    <source>
        <dbReference type="Pfam" id="PF02501"/>
    </source>
</evidence>
<dbReference type="InterPro" id="IPR010052">
    <property type="entry name" value="T2SS_protein-GspI"/>
</dbReference>
<keyword evidence="8 9" id="KW-0472">Membrane</keyword>
<evidence type="ECO:0000256" key="5">
    <source>
        <dbReference type="ARBA" id="ARBA00022519"/>
    </source>
</evidence>
<dbReference type="InterPro" id="IPR045584">
    <property type="entry name" value="Pilin-like"/>
</dbReference>
<keyword evidence="12" id="KW-1185">Reference proteome</keyword>
<dbReference type="GO" id="GO:0005886">
    <property type="term" value="C:plasma membrane"/>
    <property type="evidence" value="ECO:0007669"/>
    <property type="project" value="UniProtKB-SubCell"/>
</dbReference>
<keyword evidence="7 9" id="KW-1133">Transmembrane helix</keyword>
<evidence type="ECO:0000313" key="12">
    <source>
        <dbReference type="Proteomes" id="UP001144352"/>
    </source>
</evidence>
<accession>A0A9W6FZB8</accession>
<dbReference type="Gene3D" id="3.30.1300.30">
    <property type="entry name" value="GSPII I/J protein-like"/>
    <property type="match status" value="1"/>
</dbReference>
<evidence type="ECO:0000256" key="3">
    <source>
        <dbReference type="ARBA" id="ARBA00022475"/>
    </source>
</evidence>
<dbReference type="NCBIfam" id="TIGR01707">
    <property type="entry name" value="gspI"/>
    <property type="match status" value="1"/>
</dbReference>